<feature type="region of interest" description="Disordered" evidence="1">
    <location>
        <begin position="42"/>
        <end position="72"/>
    </location>
</feature>
<sequence>MNQPRRLCDIPPLNAQSIAGIRSWLDYGPLGKSSQLRILQQAQHPYTSKRRNKRQLTRRLSGSRALSSHLTSGSSRWCLMDWSTLTNLRLKYRPASIVTSA</sequence>
<dbReference type="Proteomes" id="UP000046395">
    <property type="component" value="Unassembled WGS sequence"/>
</dbReference>
<name>A0A5S6PZY3_TRIMR</name>
<accession>A0A5S6PZY3</accession>
<keyword evidence="2" id="KW-1185">Reference proteome</keyword>
<evidence type="ECO:0000256" key="1">
    <source>
        <dbReference type="SAM" id="MobiDB-lite"/>
    </source>
</evidence>
<dbReference type="WBParaSite" id="TMUE_0000000528.1">
    <property type="protein sequence ID" value="TMUE_0000000528.1"/>
    <property type="gene ID" value="WBGene00296468"/>
</dbReference>
<reference evidence="3" key="1">
    <citation type="submission" date="2019-12" db="UniProtKB">
        <authorList>
            <consortium name="WormBaseParasite"/>
        </authorList>
    </citation>
    <scope>IDENTIFICATION</scope>
</reference>
<proteinExistence type="predicted"/>
<feature type="compositionally biased region" description="Basic residues" evidence="1">
    <location>
        <begin position="47"/>
        <end position="57"/>
    </location>
</feature>
<protein>
    <submittedName>
        <fullName evidence="3">Uncharacterized protein</fullName>
    </submittedName>
</protein>
<evidence type="ECO:0000313" key="3">
    <source>
        <dbReference type="WBParaSite" id="TMUE_0000000528.1"/>
    </source>
</evidence>
<evidence type="ECO:0000313" key="2">
    <source>
        <dbReference type="Proteomes" id="UP000046395"/>
    </source>
</evidence>
<dbReference type="AlphaFoldDB" id="A0A5S6PZY3"/>
<feature type="compositionally biased region" description="Polar residues" evidence="1">
    <location>
        <begin position="58"/>
        <end position="72"/>
    </location>
</feature>
<organism evidence="2 3">
    <name type="scientific">Trichuris muris</name>
    <name type="common">Mouse whipworm</name>
    <dbReference type="NCBI Taxonomy" id="70415"/>
    <lineage>
        <taxon>Eukaryota</taxon>
        <taxon>Metazoa</taxon>
        <taxon>Ecdysozoa</taxon>
        <taxon>Nematoda</taxon>
        <taxon>Enoplea</taxon>
        <taxon>Dorylaimia</taxon>
        <taxon>Trichinellida</taxon>
        <taxon>Trichuridae</taxon>
        <taxon>Trichuris</taxon>
    </lineage>
</organism>